<dbReference type="InterPro" id="IPR015422">
    <property type="entry name" value="PyrdxlP-dep_Trfase_small"/>
</dbReference>
<evidence type="ECO:0000256" key="1">
    <source>
        <dbReference type="ARBA" id="ARBA00007441"/>
    </source>
</evidence>
<reference evidence="4 5" key="1">
    <citation type="journal article" date="2015" name="Genome Biol. Evol.">
        <title>Phylogenomic analyses indicate that early fungi evolved digesting cell walls of algal ancestors of land plants.</title>
        <authorList>
            <person name="Chang Y."/>
            <person name="Wang S."/>
            <person name="Sekimoto S."/>
            <person name="Aerts A.L."/>
            <person name="Choi C."/>
            <person name="Clum A."/>
            <person name="LaButti K.M."/>
            <person name="Lindquist E.A."/>
            <person name="Yee Ngan C."/>
            <person name="Ohm R.A."/>
            <person name="Salamov A.A."/>
            <person name="Grigoriev I.V."/>
            <person name="Spatafora J.W."/>
            <person name="Berbee M.L."/>
        </authorList>
    </citation>
    <scope>NUCLEOTIDE SEQUENCE [LARGE SCALE GENOMIC DNA]</scope>
    <source>
        <strain evidence="4 5">NRRL 28638</strain>
    </source>
</reference>
<dbReference type="OrthoDB" id="7042322at2759"/>
<dbReference type="AlphaFoldDB" id="A0A137PI09"/>
<dbReference type="EMBL" id="KQ964422">
    <property type="protein sequence ID" value="KXN74610.1"/>
    <property type="molecule type" value="Genomic_DNA"/>
</dbReference>
<organism evidence="4 5">
    <name type="scientific">Conidiobolus coronatus (strain ATCC 28846 / CBS 209.66 / NRRL 28638)</name>
    <name type="common">Delacroixia coronata</name>
    <dbReference type="NCBI Taxonomy" id="796925"/>
    <lineage>
        <taxon>Eukaryota</taxon>
        <taxon>Fungi</taxon>
        <taxon>Fungi incertae sedis</taxon>
        <taxon>Zoopagomycota</taxon>
        <taxon>Entomophthoromycotina</taxon>
        <taxon>Entomophthoromycetes</taxon>
        <taxon>Entomophthorales</taxon>
        <taxon>Ancylistaceae</taxon>
        <taxon>Conidiobolus</taxon>
    </lineage>
</organism>
<protein>
    <submittedName>
        <fullName evidence="4">Aminotransferase, classes I and II</fullName>
    </submittedName>
</protein>
<comment type="similarity">
    <text evidence="1">Belongs to the class-I pyridoxal-phosphate-dependent aminotransferase family.</text>
</comment>
<dbReference type="Proteomes" id="UP000070444">
    <property type="component" value="Unassembled WGS sequence"/>
</dbReference>
<keyword evidence="4" id="KW-0808">Transferase</keyword>
<accession>A0A137PI09</accession>
<dbReference type="CDD" id="cd00609">
    <property type="entry name" value="AAT_like"/>
    <property type="match status" value="1"/>
</dbReference>
<dbReference type="PANTHER" id="PTHR43510:SF1">
    <property type="entry name" value="AMINOTRANSFERASE FUNCTION, HYPOTHETICAL (EUROFUNG)"/>
    <property type="match status" value="1"/>
</dbReference>
<dbReference type="SUPFAM" id="SSF53383">
    <property type="entry name" value="PLP-dependent transferases"/>
    <property type="match status" value="1"/>
</dbReference>
<dbReference type="PROSITE" id="PS00105">
    <property type="entry name" value="AA_TRANSFER_CLASS_1"/>
    <property type="match status" value="1"/>
</dbReference>
<keyword evidence="2" id="KW-0663">Pyridoxal phosphate</keyword>
<keyword evidence="5" id="KW-1185">Reference proteome</keyword>
<sequence length="396" mass="45111">MFKHFGLSNYIMSNEFTTQFVLCQSDSEPFDVKELFSLGNNPKEVLEEFLKLELGYTPADGIDELRELIASKLYLSGKIKAENINIHGGGSNETIWTTTFSFLKPDDHVIVQSGYYFPLYEVPRARGCKITEWNAQLDGDKWEFSLDSLKRHLRKETKLLIVNHPHNPSGYQFTEDQKRSLVKFANDHNLILVADEIYRWSNHDGSKASPSISELGNNVISIGGLSKSFGLPGLRIGWVASRNLDYLSEISETKHYGSVCPSAPSQFLAAYALKHRDEIIKRNSKIYQSNLVLIREFFAKYGDYFKIDLPVSGTVGLVTLKKDKWAKFNSARDFCLLAKENGILIAPGDLFHVNNHPEYNWSFRVGYGRRNFPKNWGAFTDFIDRLLADNSIKGRL</sequence>
<dbReference type="STRING" id="796925.A0A137PI09"/>
<evidence type="ECO:0000256" key="2">
    <source>
        <dbReference type="ARBA" id="ARBA00022898"/>
    </source>
</evidence>
<dbReference type="GO" id="GO:0030170">
    <property type="term" value="F:pyridoxal phosphate binding"/>
    <property type="evidence" value="ECO:0007669"/>
    <property type="project" value="InterPro"/>
</dbReference>
<evidence type="ECO:0000259" key="3">
    <source>
        <dbReference type="Pfam" id="PF00155"/>
    </source>
</evidence>
<dbReference type="Gene3D" id="3.90.1150.10">
    <property type="entry name" value="Aspartate Aminotransferase, domain 1"/>
    <property type="match status" value="1"/>
</dbReference>
<dbReference type="OMA" id="WACDWVR"/>
<dbReference type="Pfam" id="PF00155">
    <property type="entry name" value="Aminotran_1_2"/>
    <property type="match status" value="1"/>
</dbReference>
<dbReference type="PANTHER" id="PTHR43510">
    <property type="entry name" value="AMINOTRANSFERASE FUNCTION, HYPOTHETICAL (EUROFUNG)"/>
    <property type="match status" value="1"/>
</dbReference>
<dbReference type="InterPro" id="IPR004839">
    <property type="entry name" value="Aminotransferase_I/II_large"/>
</dbReference>
<dbReference type="GO" id="GO:0008483">
    <property type="term" value="F:transaminase activity"/>
    <property type="evidence" value="ECO:0007669"/>
    <property type="project" value="UniProtKB-KW"/>
</dbReference>
<name>A0A137PI09_CONC2</name>
<dbReference type="InterPro" id="IPR004838">
    <property type="entry name" value="NHTrfase_class1_PyrdxlP-BS"/>
</dbReference>
<dbReference type="InterPro" id="IPR015421">
    <property type="entry name" value="PyrdxlP-dep_Trfase_major"/>
</dbReference>
<gene>
    <name evidence="4" type="ORF">CONCODRAFT_76821</name>
</gene>
<dbReference type="InterPro" id="IPR015424">
    <property type="entry name" value="PyrdxlP-dep_Trfase"/>
</dbReference>
<proteinExistence type="inferred from homology"/>
<evidence type="ECO:0000313" key="5">
    <source>
        <dbReference type="Proteomes" id="UP000070444"/>
    </source>
</evidence>
<keyword evidence="4" id="KW-0032">Aminotransferase</keyword>
<dbReference type="Gene3D" id="3.40.640.10">
    <property type="entry name" value="Type I PLP-dependent aspartate aminotransferase-like (Major domain)"/>
    <property type="match status" value="1"/>
</dbReference>
<evidence type="ECO:0000313" key="4">
    <source>
        <dbReference type="EMBL" id="KXN74610.1"/>
    </source>
</evidence>
<feature type="domain" description="Aminotransferase class I/classII large" evidence="3">
    <location>
        <begin position="54"/>
        <end position="365"/>
    </location>
</feature>